<evidence type="ECO:0000313" key="2">
    <source>
        <dbReference type="EMBL" id="KAF9071841.1"/>
    </source>
</evidence>
<dbReference type="Proteomes" id="UP000772434">
    <property type="component" value="Unassembled WGS sequence"/>
</dbReference>
<reference evidence="2" key="1">
    <citation type="submission" date="2020-11" db="EMBL/GenBank/DDBJ databases">
        <authorList>
            <consortium name="DOE Joint Genome Institute"/>
            <person name="Ahrendt S."/>
            <person name="Riley R."/>
            <person name="Andreopoulos W."/>
            <person name="Labutti K."/>
            <person name="Pangilinan J."/>
            <person name="Ruiz-Duenas F.J."/>
            <person name="Barrasa J.M."/>
            <person name="Sanchez-Garcia M."/>
            <person name="Camarero S."/>
            <person name="Miyauchi S."/>
            <person name="Serrano A."/>
            <person name="Linde D."/>
            <person name="Babiker R."/>
            <person name="Drula E."/>
            <person name="Ayuso-Fernandez I."/>
            <person name="Pacheco R."/>
            <person name="Padilla G."/>
            <person name="Ferreira P."/>
            <person name="Barriuso J."/>
            <person name="Kellner H."/>
            <person name="Castanera R."/>
            <person name="Alfaro M."/>
            <person name="Ramirez L."/>
            <person name="Pisabarro A.G."/>
            <person name="Kuo A."/>
            <person name="Tritt A."/>
            <person name="Lipzen A."/>
            <person name="He G."/>
            <person name="Yan M."/>
            <person name="Ng V."/>
            <person name="Cullen D."/>
            <person name="Martin F."/>
            <person name="Rosso M.-N."/>
            <person name="Henrissat B."/>
            <person name="Hibbett D."/>
            <person name="Martinez A.T."/>
            <person name="Grigoriev I.V."/>
        </authorList>
    </citation>
    <scope>NUCLEOTIDE SEQUENCE</scope>
    <source>
        <strain evidence="2">AH 40177</strain>
    </source>
</reference>
<organism evidence="2 3">
    <name type="scientific">Rhodocollybia butyracea</name>
    <dbReference type="NCBI Taxonomy" id="206335"/>
    <lineage>
        <taxon>Eukaryota</taxon>
        <taxon>Fungi</taxon>
        <taxon>Dikarya</taxon>
        <taxon>Basidiomycota</taxon>
        <taxon>Agaricomycotina</taxon>
        <taxon>Agaricomycetes</taxon>
        <taxon>Agaricomycetidae</taxon>
        <taxon>Agaricales</taxon>
        <taxon>Marasmiineae</taxon>
        <taxon>Omphalotaceae</taxon>
        <taxon>Rhodocollybia</taxon>
    </lineage>
</organism>
<dbReference type="OrthoDB" id="2881114at2759"/>
<feature type="region of interest" description="Disordered" evidence="1">
    <location>
        <begin position="133"/>
        <end position="152"/>
    </location>
</feature>
<feature type="compositionally biased region" description="Polar residues" evidence="1">
    <location>
        <begin position="1"/>
        <end position="26"/>
    </location>
</feature>
<feature type="compositionally biased region" description="Basic and acidic residues" evidence="1">
    <location>
        <begin position="48"/>
        <end position="57"/>
    </location>
</feature>
<feature type="region of interest" description="Disordered" evidence="1">
    <location>
        <begin position="1"/>
        <end position="103"/>
    </location>
</feature>
<gene>
    <name evidence="2" type="ORF">BDP27DRAFT_1418657</name>
</gene>
<keyword evidence="3" id="KW-1185">Reference proteome</keyword>
<protein>
    <submittedName>
        <fullName evidence="2">Uncharacterized protein</fullName>
    </submittedName>
</protein>
<proteinExistence type="predicted"/>
<dbReference type="EMBL" id="JADNRY010000029">
    <property type="protein sequence ID" value="KAF9071841.1"/>
    <property type="molecule type" value="Genomic_DNA"/>
</dbReference>
<evidence type="ECO:0000256" key="1">
    <source>
        <dbReference type="SAM" id="MobiDB-lite"/>
    </source>
</evidence>
<dbReference type="AlphaFoldDB" id="A0A9P5PT48"/>
<sequence>MSATNRFQQPQDANTSVSLEESSQQRGPPVAKEETVFLLGSPIQLKPSSDHLEHTDPEPDVLSGSTQIIIRKAPKPHDSETLSRKSAHATQQDFQPCTDVNEPSWPLVSPRPCVTPLQQVGKAVNNPSLLKAPKAQVRRDEQWGVPVQSLSP</sequence>
<evidence type="ECO:0000313" key="3">
    <source>
        <dbReference type="Proteomes" id="UP000772434"/>
    </source>
</evidence>
<name>A0A9P5PT48_9AGAR</name>
<accession>A0A9P5PT48</accession>
<comment type="caution">
    <text evidence="2">The sequence shown here is derived from an EMBL/GenBank/DDBJ whole genome shotgun (WGS) entry which is preliminary data.</text>
</comment>